<organism evidence="5">
    <name type="scientific">Gongylonema pulchrum</name>
    <dbReference type="NCBI Taxonomy" id="637853"/>
    <lineage>
        <taxon>Eukaryota</taxon>
        <taxon>Metazoa</taxon>
        <taxon>Ecdysozoa</taxon>
        <taxon>Nematoda</taxon>
        <taxon>Chromadorea</taxon>
        <taxon>Rhabditida</taxon>
        <taxon>Spirurina</taxon>
        <taxon>Spiruromorpha</taxon>
        <taxon>Spiruroidea</taxon>
        <taxon>Gongylonematidae</taxon>
        <taxon>Gongylonema</taxon>
    </lineage>
</organism>
<dbReference type="WBParaSite" id="GPUH_0001057001-mRNA-1">
    <property type="protein sequence ID" value="GPUH_0001057001-mRNA-1"/>
    <property type="gene ID" value="GPUH_0001057001"/>
</dbReference>
<reference evidence="5" key="1">
    <citation type="submission" date="2016-06" db="UniProtKB">
        <authorList>
            <consortium name="WormBaseParasite"/>
        </authorList>
    </citation>
    <scope>IDENTIFICATION</scope>
</reference>
<accession>A0A183DPB6</accession>
<feature type="region of interest" description="Disordered" evidence="1">
    <location>
        <begin position="113"/>
        <end position="134"/>
    </location>
</feature>
<evidence type="ECO:0000313" key="5">
    <source>
        <dbReference type="WBParaSite" id="GPUH_0001057001-mRNA-1"/>
    </source>
</evidence>
<keyword evidence="2" id="KW-0812">Transmembrane</keyword>
<keyword evidence="2" id="KW-0472">Membrane</keyword>
<evidence type="ECO:0000313" key="4">
    <source>
        <dbReference type="Proteomes" id="UP000271098"/>
    </source>
</evidence>
<evidence type="ECO:0000313" key="3">
    <source>
        <dbReference type="EMBL" id="VDN17609.1"/>
    </source>
</evidence>
<feature type="transmembrane region" description="Helical" evidence="2">
    <location>
        <begin position="153"/>
        <end position="175"/>
    </location>
</feature>
<gene>
    <name evidence="3" type="ORF">GPUH_LOCUS10557</name>
</gene>
<evidence type="ECO:0000256" key="2">
    <source>
        <dbReference type="SAM" id="Phobius"/>
    </source>
</evidence>
<sequence>MRGAVSDESSRRSACWIERAMERRLLGVSFRNHINNQTLRRAIRDTLCWQVPKIGNGSSYGVNGSSRLTSDLDQQTKTDAAYENSHLKARDVADLAAIDNIDYGTASDFVPPKKPNDTATYTGNKKSVGEVEIGSTNPDTMPYIDDDTRVDDIYWFLLFPLIFKILLNILPSFFAEKPERFLKRLA</sequence>
<keyword evidence="2" id="KW-1133">Transmembrane helix</keyword>
<dbReference type="AlphaFoldDB" id="A0A183DPB6"/>
<proteinExistence type="predicted"/>
<name>A0A183DPB6_9BILA</name>
<evidence type="ECO:0000256" key="1">
    <source>
        <dbReference type="SAM" id="MobiDB-lite"/>
    </source>
</evidence>
<reference evidence="3 4" key="2">
    <citation type="submission" date="2018-11" db="EMBL/GenBank/DDBJ databases">
        <authorList>
            <consortium name="Pathogen Informatics"/>
        </authorList>
    </citation>
    <scope>NUCLEOTIDE SEQUENCE [LARGE SCALE GENOMIC DNA]</scope>
</reference>
<protein>
    <submittedName>
        <fullName evidence="5">Bestrophin homolog</fullName>
    </submittedName>
</protein>
<dbReference type="Proteomes" id="UP000271098">
    <property type="component" value="Unassembled WGS sequence"/>
</dbReference>
<dbReference type="EMBL" id="UYRT01078035">
    <property type="protein sequence ID" value="VDN17609.1"/>
    <property type="molecule type" value="Genomic_DNA"/>
</dbReference>
<keyword evidence="4" id="KW-1185">Reference proteome</keyword>